<name>A0A0A9E9A2_ARUDO</name>
<protein>
    <submittedName>
        <fullName evidence="1">Uncharacterized protein</fullName>
    </submittedName>
</protein>
<evidence type="ECO:0000313" key="1">
    <source>
        <dbReference type="EMBL" id="JAD94505.1"/>
    </source>
</evidence>
<dbReference type="EMBL" id="GBRH01203390">
    <property type="protein sequence ID" value="JAD94505.1"/>
    <property type="molecule type" value="Transcribed_RNA"/>
</dbReference>
<dbReference type="AlphaFoldDB" id="A0A0A9E9A2"/>
<reference evidence="1" key="1">
    <citation type="submission" date="2014-09" db="EMBL/GenBank/DDBJ databases">
        <authorList>
            <person name="Magalhaes I.L.F."/>
            <person name="Oliveira U."/>
            <person name="Santos F.R."/>
            <person name="Vidigal T.H.D.A."/>
            <person name="Brescovit A.D."/>
            <person name="Santos A.J."/>
        </authorList>
    </citation>
    <scope>NUCLEOTIDE SEQUENCE</scope>
    <source>
        <tissue evidence="1">Shoot tissue taken approximately 20 cm above the soil surface</tissue>
    </source>
</reference>
<accession>A0A0A9E9A2</accession>
<organism evidence="1">
    <name type="scientific">Arundo donax</name>
    <name type="common">Giant reed</name>
    <name type="synonym">Donax arundinaceus</name>
    <dbReference type="NCBI Taxonomy" id="35708"/>
    <lineage>
        <taxon>Eukaryota</taxon>
        <taxon>Viridiplantae</taxon>
        <taxon>Streptophyta</taxon>
        <taxon>Embryophyta</taxon>
        <taxon>Tracheophyta</taxon>
        <taxon>Spermatophyta</taxon>
        <taxon>Magnoliopsida</taxon>
        <taxon>Liliopsida</taxon>
        <taxon>Poales</taxon>
        <taxon>Poaceae</taxon>
        <taxon>PACMAD clade</taxon>
        <taxon>Arundinoideae</taxon>
        <taxon>Arundineae</taxon>
        <taxon>Arundo</taxon>
    </lineage>
</organism>
<reference evidence="1" key="2">
    <citation type="journal article" date="2015" name="Data Brief">
        <title>Shoot transcriptome of the giant reed, Arundo donax.</title>
        <authorList>
            <person name="Barrero R.A."/>
            <person name="Guerrero F.D."/>
            <person name="Moolhuijzen P."/>
            <person name="Goolsby J.A."/>
            <person name="Tidwell J."/>
            <person name="Bellgard S.E."/>
            <person name="Bellgard M.I."/>
        </authorList>
    </citation>
    <scope>NUCLEOTIDE SEQUENCE</scope>
    <source>
        <tissue evidence="1">Shoot tissue taken approximately 20 cm above the soil surface</tissue>
    </source>
</reference>
<sequence length="52" mass="6089">MGRGTGFRNVECYFREILTWQQFYVPGTGTTFPGRGTWHSSTFPVTRSRWLD</sequence>
<proteinExistence type="predicted"/>